<dbReference type="Gene3D" id="1.20.1250.20">
    <property type="entry name" value="MFS general substrate transporter like domains"/>
    <property type="match status" value="2"/>
</dbReference>
<dbReference type="AlphaFoldDB" id="A0A449A4H5"/>
<feature type="transmembrane region" description="Helical" evidence="6">
    <location>
        <begin position="165"/>
        <end position="183"/>
    </location>
</feature>
<keyword evidence="5 6" id="KW-0472">Membrane</keyword>
<dbReference type="KEGG" id="mnu:NCTC10166_00091"/>
<dbReference type="Pfam" id="PF07672">
    <property type="entry name" value="MFS_Mycoplasma"/>
    <property type="match status" value="1"/>
</dbReference>
<gene>
    <name evidence="7" type="ORF">NCTC10166_00091</name>
</gene>
<evidence type="ECO:0000313" key="7">
    <source>
        <dbReference type="EMBL" id="VEU59136.1"/>
    </source>
</evidence>
<feature type="transmembrane region" description="Helical" evidence="6">
    <location>
        <begin position="131"/>
        <end position="153"/>
    </location>
</feature>
<dbReference type="NCBIfam" id="NF043062">
    <property type="entry name" value="MMSYN1_0881"/>
    <property type="match status" value="1"/>
</dbReference>
<dbReference type="RefSeq" id="WP_129719532.1">
    <property type="nucleotide sequence ID" value="NZ_LR214951.1"/>
</dbReference>
<name>A0A449A4H5_9BACT</name>
<evidence type="ECO:0000313" key="8">
    <source>
        <dbReference type="Proteomes" id="UP000289440"/>
    </source>
</evidence>
<evidence type="ECO:0000256" key="2">
    <source>
        <dbReference type="ARBA" id="ARBA00022475"/>
    </source>
</evidence>
<evidence type="ECO:0000256" key="5">
    <source>
        <dbReference type="ARBA" id="ARBA00023136"/>
    </source>
</evidence>
<keyword evidence="4 6" id="KW-1133">Transmembrane helix</keyword>
<dbReference type="SUPFAM" id="SSF103473">
    <property type="entry name" value="MFS general substrate transporter"/>
    <property type="match status" value="1"/>
</dbReference>
<feature type="transmembrane region" description="Helical" evidence="6">
    <location>
        <begin position="251"/>
        <end position="270"/>
    </location>
</feature>
<dbReference type="InterPro" id="IPR054938">
    <property type="entry name" value="Hexose_phos_transporter"/>
</dbReference>
<feature type="transmembrane region" description="Helical" evidence="6">
    <location>
        <begin position="290"/>
        <end position="315"/>
    </location>
</feature>
<dbReference type="InterPro" id="IPR036259">
    <property type="entry name" value="MFS_trans_sf"/>
</dbReference>
<dbReference type="InterPro" id="IPR011699">
    <property type="entry name" value="MFS_Mycoplasma"/>
</dbReference>
<comment type="subcellular location">
    <subcellularLocation>
        <location evidence="1">Cell membrane</location>
        <topology evidence="1">Multi-pass membrane protein</topology>
    </subcellularLocation>
</comment>
<keyword evidence="2" id="KW-1003">Cell membrane</keyword>
<feature type="transmembrane region" description="Helical" evidence="6">
    <location>
        <begin position="362"/>
        <end position="385"/>
    </location>
</feature>
<feature type="transmembrane region" description="Helical" evidence="6">
    <location>
        <begin position="397"/>
        <end position="419"/>
    </location>
</feature>
<feature type="transmembrane region" description="Helical" evidence="6">
    <location>
        <begin position="101"/>
        <end position="119"/>
    </location>
</feature>
<evidence type="ECO:0000256" key="4">
    <source>
        <dbReference type="ARBA" id="ARBA00022989"/>
    </source>
</evidence>
<proteinExistence type="predicted"/>
<sequence>MNFFKPTNIKEKPLTIAHGFILWGLLVFAYFLFVVNWTAASELIGRPGGKDGYGILGTFFPNASDAPSILTSQAVNWVITIGRGIGSILIGWLIVKVTHKYAVLISLGLMILSLPGIYIPNYWGYTIFRTFLGIGGTTMIVLIQPIISAFFPPRLKSSVSQFSPWFYPLGVIVVVAPFVGSNIEFEKKIANQWQTIFLVINLLALIPTIGFIIFGSRFDIYPSYLEKQKEAEKQLGKDKPSLIKFLKQKETWYWTLLYTSWLISVVIPYTSRKWIIYAIAGSKEAGEKVYGLYNSILSIFFLLFHAGMFIGSFSIGLWSRFRLKRKWFISLILSLGVSFYILSLIVFRTMVWNTDGSAKHTWLFYILGLLMGIMLWGIQGVMLNLPHEYPNSNPKIVGYRFGLIWGLGYFGLTILLIIMSRVASASPVAGVVLIVVFSVMSIGAIWLFKEPHPEYDTFPSKTTTQIKK</sequence>
<feature type="transmembrane region" description="Helical" evidence="6">
    <location>
        <begin position="74"/>
        <end position="94"/>
    </location>
</feature>
<reference evidence="7 8" key="1">
    <citation type="submission" date="2019-01" db="EMBL/GenBank/DDBJ databases">
        <authorList>
            <consortium name="Pathogen Informatics"/>
        </authorList>
    </citation>
    <scope>NUCLEOTIDE SEQUENCE [LARGE SCALE GENOMIC DNA]</scope>
    <source>
        <strain evidence="7 8">NCTC10166</strain>
    </source>
</reference>
<feature type="transmembrane region" description="Helical" evidence="6">
    <location>
        <begin position="327"/>
        <end position="350"/>
    </location>
</feature>
<evidence type="ECO:0000256" key="3">
    <source>
        <dbReference type="ARBA" id="ARBA00022692"/>
    </source>
</evidence>
<keyword evidence="8" id="KW-1185">Reference proteome</keyword>
<feature type="transmembrane region" description="Helical" evidence="6">
    <location>
        <begin position="425"/>
        <end position="448"/>
    </location>
</feature>
<feature type="transmembrane region" description="Helical" evidence="6">
    <location>
        <begin position="20"/>
        <end position="40"/>
    </location>
</feature>
<evidence type="ECO:0000256" key="6">
    <source>
        <dbReference type="SAM" id="Phobius"/>
    </source>
</evidence>
<dbReference type="GO" id="GO:0005886">
    <property type="term" value="C:plasma membrane"/>
    <property type="evidence" value="ECO:0007669"/>
    <property type="project" value="UniProtKB-SubCell"/>
</dbReference>
<dbReference type="EMBL" id="LR214951">
    <property type="protein sequence ID" value="VEU59136.1"/>
    <property type="molecule type" value="Genomic_DNA"/>
</dbReference>
<organism evidence="7 8">
    <name type="scientific">Mesomycoplasma neurolyticum</name>
    <dbReference type="NCBI Taxonomy" id="2120"/>
    <lineage>
        <taxon>Bacteria</taxon>
        <taxon>Bacillati</taxon>
        <taxon>Mycoplasmatota</taxon>
        <taxon>Mycoplasmoidales</taxon>
        <taxon>Metamycoplasmataceae</taxon>
        <taxon>Mesomycoplasma</taxon>
    </lineage>
</organism>
<dbReference type="Proteomes" id="UP000289440">
    <property type="component" value="Chromosome"/>
</dbReference>
<evidence type="ECO:0000256" key="1">
    <source>
        <dbReference type="ARBA" id="ARBA00004651"/>
    </source>
</evidence>
<feature type="transmembrane region" description="Helical" evidence="6">
    <location>
        <begin position="195"/>
        <end position="214"/>
    </location>
</feature>
<keyword evidence="3 6" id="KW-0812">Transmembrane</keyword>
<dbReference type="OrthoDB" id="399989at2"/>
<accession>A0A449A4H5</accession>
<protein>
    <submittedName>
        <fullName evidence="7">Mycoplasma MFS transporter</fullName>
    </submittedName>
</protein>